<evidence type="ECO:0000313" key="3">
    <source>
        <dbReference type="EMBL" id="OQR92136.1"/>
    </source>
</evidence>
<accession>A0A1V9Z2A3</accession>
<evidence type="ECO:0000313" key="4">
    <source>
        <dbReference type="Proteomes" id="UP000243579"/>
    </source>
</evidence>
<protein>
    <submittedName>
        <fullName evidence="3">Uncharacterized protein</fullName>
    </submittedName>
</protein>
<reference evidence="3 4" key="1">
    <citation type="journal article" date="2014" name="Genome Biol. Evol.">
        <title>The secreted proteins of Achlya hypogyna and Thraustotheca clavata identify the ancestral oomycete secretome and reveal gene acquisitions by horizontal gene transfer.</title>
        <authorList>
            <person name="Misner I."/>
            <person name="Blouin N."/>
            <person name="Leonard G."/>
            <person name="Richards T.A."/>
            <person name="Lane C.E."/>
        </authorList>
    </citation>
    <scope>NUCLEOTIDE SEQUENCE [LARGE SCALE GENOMIC DNA]</scope>
    <source>
        <strain evidence="3 4">ATCC 48635</strain>
    </source>
</reference>
<dbReference type="AlphaFoldDB" id="A0A1V9Z2A3"/>
<dbReference type="Proteomes" id="UP000243579">
    <property type="component" value="Unassembled WGS sequence"/>
</dbReference>
<evidence type="ECO:0000256" key="2">
    <source>
        <dbReference type="SAM" id="Phobius"/>
    </source>
</evidence>
<sequence>METALGIVLCIIALVLVALGGICARHRRRRADEKAHVQLAASPVSSSPLFCGHTRKSLLELGMPAPSLSLSIGLRRENGSQNATALSSPGSTTETTSASEARPMTTPTDALRTFNDDFFVLSQRGMPLLESSRGESPAPTPNRRVISEVVDEEDTNGSMWHSFLEEGRSLSVFSGGFPDLDGDLNSSFLVPQSYASSIDENGVALQELAAAEEGLGSANTKVHL</sequence>
<feature type="compositionally biased region" description="Low complexity" evidence="1">
    <location>
        <begin position="91"/>
        <end position="101"/>
    </location>
</feature>
<proteinExistence type="predicted"/>
<evidence type="ECO:0000256" key="1">
    <source>
        <dbReference type="SAM" id="MobiDB-lite"/>
    </source>
</evidence>
<keyword evidence="2" id="KW-1133">Transmembrane helix</keyword>
<gene>
    <name evidence="3" type="ORF">ACHHYP_04070</name>
</gene>
<keyword evidence="4" id="KW-1185">Reference proteome</keyword>
<organism evidence="3 4">
    <name type="scientific">Achlya hypogyna</name>
    <name type="common">Oomycete</name>
    <name type="synonym">Protoachlya hypogyna</name>
    <dbReference type="NCBI Taxonomy" id="1202772"/>
    <lineage>
        <taxon>Eukaryota</taxon>
        <taxon>Sar</taxon>
        <taxon>Stramenopiles</taxon>
        <taxon>Oomycota</taxon>
        <taxon>Saprolegniomycetes</taxon>
        <taxon>Saprolegniales</taxon>
        <taxon>Achlyaceae</taxon>
        <taxon>Achlya</taxon>
    </lineage>
</organism>
<keyword evidence="2" id="KW-0472">Membrane</keyword>
<dbReference type="OrthoDB" id="79377at2759"/>
<dbReference type="EMBL" id="JNBR01000480">
    <property type="protein sequence ID" value="OQR92136.1"/>
    <property type="molecule type" value="Genomic_DNA"/>
</dbReference>
<name>A0A1V9Z2A3_ACHHY</name>
<comment type="caution">
    <text evidence="3">The sequence shown here is derived from an EMBL/GenBank/DDBJ whole genome shotgun (WGS) entry which is preliminary data.</text>
</comment>
<feature type="region of interest" description="Disordered" evidence="1">
    <location>
        <begin position="79"/>
        <end position="108"/>
    </location>
</feature>
<feature type="compositionally biased region" description="Polar residues" evidence="1">
    <location>
        <begin position="79"/>
        <end position="90"/>
    </location>
</feature>
<keyword evidence="2" id="KW-0812">Transmembrane</keyword>
<feature type="transmembrane region" description="Helical" evidence="2">
    <location>
        <begin position="6"/>
        <end position="24"/>
    </location>
</feature>